<dbReference type="RefSeq" id="WP_188846722.1">
    <property type="nucleotide sequence ID" value="NZ_BMPJ01000007.1"/>
</dbReference>
<sequence>MTASLEESPEAFFARFQAYALEVHLFPEPWGSPLLEVGVAGQIVYAFDRGAPPAPTGPVRGLLHGVVREAGPWEGEAFLRREGAGYRLGGRVRPLGEGFYLLEEPFPLLLHAETPLPPRAWVRLWPPLMLFRE</sequence>
<evidence type="ECO:0000313" key="2">
    <source>
        <dbReference type="Proteomes" id="UP001589830"/>
    </source>
</evidence>
<organism evidence="1 2">
    <name type="scientific">Thermus composti</name>
    <dbReference type="NCBI Taxonomy" id="532059"/>
    <lineage>
        <taxon>Bacteria</taxon>
        <taxon>Thermotogati</taxon>
        <taxon>Deinococcota</taxon>
        <taxon>Deinococci</taxon>
        <taxon>Thermales</taxon>
        <taxon>Thermaceae</taxon>
        <taxon>Thermus</taxon>
    </lineage>
</organism>
<comment type="caution">
    <text evidence="1">The sequence shown here is derived from an EMBL/GenBank/DDBJ whole genome shotgun (WGS) entry which is preliminary data.</text>
</comment>
<dbReference type="Proteomes" id="UP001589830">
    <property type="component" value="Unassembled WGS sequence"/>
</dbReference>
<accession>A0ABV6Q101</accession>
<protein>
    <submittedName>
        <fullName evidence="1">Uncharacterized protein</fullName>
    </submittedName>
</protein>
<proteinExistence type="predicted"/>
<evidence type="ECO:0000313" key="1">
    <source>
        <dbReference type="EMBL" id="MFC0595792.1"/>
    </source>
</evidence>
<name>A0ABV6Q101_9DEIN</name>
<keyword evidence="2" id="KW-1185">Reference proteome</keyword>
<dbReference type="EMBL" id="JBHLTW010000027">
    <property type="protein sequence ID" value="MFC0595792.1"/>
    <property type="molecule type" value="Genomic_DNA"/>
</dbReference>
<reference evidence="1 2" key="1">
    <citation type="submission" date="2024-09" db="EMBL/GenBank/DDBJ databases">
        <authorList>
            <person name="Sun Q."/>
            <person name="Mori K."/>
        </authorList>
    </citation>
    <scope>NUCLEOTIDE SEQUENCE [LARGE SCALE GENOMIC DNA]</scope>
    <source>
        <strain evidence="1 2">NCAIM B.02340</strain>
    </source>
</reference>
<gene>
    <name evidence="1" type="ORF">ACFFFP_06380</name>
</gene>